<comment type="caution">
    <text evidence="1">The sequence shown here is derived from an EMBL/GenBank/DDBJ whole genome shotgun (WGS) entry which is preliminary data.</text>
</comment>
<protein>
    <submittedName>
        <fullName evidence="1">Uncharacterized protein</fullName>
    </submittedName>
</protein>
<proteinExistence type="predicted"/>
<gene>
    <name evidence="1" type="ORF">C7R54_00260</name>
</gene>
<organism evidence="1 2">
    <name type="scientific">Achromobacter aloeverae</name>
    <dbReference type="NCBI Taxonomy" id="1750518"/>
    <lineage>
        <taxon>Bacteria</taxon>
        <taxon>Pseudomonadati</taxon>
        <taxon>Pseudomonadota</taxon>
        <taxon>Betaproteobacteria</taxon>
        <taxon>Burkholderiales</taxon>
        <taxon>Alcaligenaceae</taxon>
        <taxon>Achromobacter</taxon>
    </lineage>
</organism>
<dbReference type="EMBL" id="PYAL01000001">
    <property type="protein sequence ID" value="RXN92239.1"/>
    <property type="molecule type" value="Genomic_DNA"/>
</dbReference>
<reference evidence="1 2" key="1">
    <citation type="journal article" date="2017" name="Int. J. Syst. Evol. Microbiol.">
        <title>Achromobacter aloeverae sp. nov., isolated from the root of Aloe vera (L.) Burm.f.</title>
        <authorList>
            <person name="Kuncharoen N."/>
            <person name="Muramatsu Y."/>
            <person name="Shibata C."/>
            <person name="Kamakura Y."/>
            <person name="Nakagawa Y."/>
            <person name="Tanasupawat S."/>
        </authorList>
    </citation>
    <scope>NUCLEOTIDE SEQUENCE [LARGE SCALE GENOMIC DNA]</scope>
    <source>
        <strain evidence="1 2">AVA-1</strain>
    </source>
</reference>
<name>A0A4Q1HMX9_9BURK</name>
<keyword evidence="2" id="KW-1185">Reference proteome</keyword>
<evidence type="ECO:0000313" key="1">
    <source>
        <dbReference type="EMBL" id="RXN92239.1"/>
    </source>
</evidence>
<evidence type="ECO:0000313" key="2">
    <source>
        <dbReference type="Proteomes" id="UP000290849"/>
    </source>
</evidence>
<dbReference type="Proteomes" id="UP000290849">
    <property type="component" value="Unassembled WGS sequence"/>
</dbReference>
<accession>A0A4Q1HMX9</accession>
<dbReference type="AlphaFoldDB" id="A0A4Q1HMX9"/>
<sequence>MMDINPLSWNWAAMRSGAIDRQALRAARCTFERNDSDSIIALGGARPARTNTSPQILRE</sequence>